<evidence type="ECO:0000313" key="2">
    <source>
        <dbReference type="EMBL" id="PZP23768.1"/>
    </source>
</evidence>
<dbReference type="PANTHER" id="PTHR37816">
    <property type="entry name" value="YALI0E33011P"/>
    <property type="match status" value="1"/>
</dbReference>
<proteinExistence type="predicted"/>
<sequence>MTPAHSDAPRRINVVGTSGSGKSTVAQRLARQLGLPCIEMDALFWRPGWQESDDPSFFARLQRALAQLGWVLDGNYQRTAALKWRDVQMIVWIDYSFVRTFHQAVSRALRRAFSGEELWPGTGNRETLRRSILSRNSILLWTLKNYRSNGRRYTEVFADPRLAHVQRVRLRSPAAVETFLLSLH</sequence>
<name>A0A2W5D056_9PSED</name>
<accession>A0A2W5D056</accession>
<dbReference type="PANTHER" id="PTHR37816:SF1">
    <property type="entry name" value="TOXIN"/>
    <property type="match status" value="1"/>
</dbReference>
<dbReference type="Proteomes" id="UP000249198">
    <property type="component" value="Unassembled WGS sequence"/>
</dbReference>
<protein>
    <submittedName>
        <fullName evidence="2">Adenylate kinase</fullName>
    </submittedName>
</protein>
<dbReference type="AlphaFoldDB" id="A0A2W5D056"/>
<dbReference type="InterPro" id="IPR027417">
    <property type="entry name" value="P-loop_NTPase"/>
</dbReference>
<dbReference type="GO" id="GO:0016301">
    <property type="term" value="F:kinase activity"/>
    <property type="evidence" value="ECO:0007669"/>
    <property type="project" value="UniProtKB-KW"/>
</dbReference>
<comment type="caution">
    <text evidence="2">The sequence shown here is derived from an EMBL/GenBank/DDBJ whole genome shotgun (WGS) entry which is preliminary data.</text>
</comment>
<reference evidence="2 3" key="1">
    <citation type="submission" date="2017-08" db="EMBL/GenBank/DDBJ databases">
        <title>Infants hospitalized years apart are colonized by the same room-sourced microbial strains.</title>
        <authorList>
            <person name="Brooks B."/>
            <person name="Olm M.R."/>
            <person name="Firek B.A."/>
            <person name="Baker R."/>
            <person name="Thomas B.C."/>
            <person name="Morowitz M.J."/>
            <person name="Banfield J.F."/>
        </authorList>
    </citation>
    <scope>NUCLEOTIDE SEQUENCE [LARGE SCALE GENOMIC DNA]</scope>
    <source>
        <strain evidence="2">S2_009_000_R2_77</strain>
    </source>
</reference>
<keyword evidence="2" id="KW-0418">Kinase</keyword>
<dbReference type="Gene3D" id="3.40.50.300">
    <property type="entry name" value="P-loop containing nucleotide triphosphate hydrolases"/>
    <property type="match status" value="1"/>
</dbReference>
<feature type="region of interest" description="Disordered" evidence="1">
    <location>
        <begin position="1"/>
        <end position="20"/>
    </location>
</feature>
<dbReference type="EMBL" id="QFOH01000012">
    <property type="protein sequence ID" value="PZP23768.1"/>
    <property type="molecule type" value="Genomic_DNA"/>
</dbReference>
<evidence type="ECO:0000313" key="3">
    <source>
        <dbReference type="Proteomes" id="UP000249198"/>
    </source>
</evidence>
<dbReference type="SUPFAM" id="SSF52540">
    <property type="entry name" value="P-loop containing nucleoside triphosphate hydrolases"/>
    <property type="match status" value="1"/>
</dbReference>
<evidence type="ECO:0000256" key="1">
    <source>
        <dbReference type="SAM" id="MobiDB-lite"/>
    </source>
</evidence>
<organism evidence="2 3">
    <name type="scientific">Pseudomonas kuykendallii</name>
    <dbReference type="NCBI Taxonomy" id="1007099"/>
    <lineage>
        <taxon>Bacteria</taxon>
        <taxon>Pseudomonadati</taxon>
        <taxon>Pseudomonadota</taxon>
        <taxon>Gammaproteobacteria</taxon>
        <taxon>Pseudomonadales</taxon>
        <taxon>Pseudomonadaceae</taxon>
        <taxon>Pseudomonas</taxon>
    </lineage>
</organism>
<gene>
    <name evidence="2" type="ORF">DI599_11200</name>
</gene>
<keyword evidence="2" id="KW-0808">Transferase</keyword>
<dbReference type="RefSeq" id="WP_273232097.1">
    <property type="nucleotide sequence ID" value="NZ_QFOH01000012.1"/>
</dbReference>
<dbReference type="InterPro" id="IPR052922">
    <property type="entry name" value="Cytidylate_Kinase-2"/>
</dbReference>